<evidence type="ECO:0000313" key="3">
    <source>
        <dbReference type="Proteomes" id="UP000193450"/>
    </source>
</evidence>
<feature type="transmembrane region" description="Helical" evidence="1">
    <location>
        <begin position="12"/>
        <end position="31"/>
    </location>
</feature>
<keyword evidence="1" id="KW-0812">Transmembrane</keyword>
<organism evidence="2 3">
    <name type="scientific">Oceanicoccus sagamiensis</name>
    <dbReference type="NCBI Taxonomy" id="716816"/>
    <lineage>
        <taxon>Bacteria</taxon>
        <taxon>Pseudomonadati</taxon>
        <taxon>Pseudomonadota</taxon>
        <taxon>Gammaproteobacteria</taxon>
        <taxon>Cellvibrionales</taxon>
        <taxon>Spongiibacteraceae</taxon>
        <taxon>Oceanicoccus</taxon>
    </lineage>
</organism>
<sequence length="86" mass="9865">MMHAIQRLKILKVIVSIVWLLILVSVIEPLLVPFPQAFQWLGVFLVVSHMIEILLFHKRMRGPGDYLLTMLFGALQLKTIRISGRG</sequence>
<gene>
    <name evidence="2" type="ORF">BST96_00585</name>
</gene>
<keyword evidence="1" id="KW-1133">Transmembrane helix</keyword>
<reference evidence="2 3" key="1">
    <citation type="submission" date="2016-11" db="EMBL/GenBank/DDBJ databases">
        <title>Trade-off between light-utilization and light-protection in marine flavobacteria.</title>
        <authorList>
            <person name="Kumagai Y."/>
        </authorList>
    </citation>
    <scope>NUCLEOTIDE SEQUENCE [LARGE SCALE GENOMIC DNA]</scope>
    <source>
        <strain evidence="2 3">NBRC 107125</strain>
    </source>
</reference>
<dbReference type="RefSeq" id="WP_085756827.1">
    <property type="nucleotide sequence ID" value="NZ_CP019343.1"/>
</dbReference>
<proteinExistence type="predicted"/>
<dbReference type="EMBL" id="CP019343">
    <property type="protein sequence ID" value="ARN72739.1"/>
    <property type="molecule type" value="Genomic_DNA"/>
</dbReference>
<protein>
    <recommendedName>
        <fullName evidence="4">DUF1145 domain-containing protein</fullName>
    </recommendedName>
</protein>
<dbReference type="Proteomes" id="UP000193450">
    <property type="component" value="Chromosome"/>
</dbReference>
<feature type="transmembrane region" description="Helical" evidence="1">
    <location>
        <begin position="37"/>
        <end position="56"/>
    </location>
</feature>
<evidence type="ECO:0008006" key="4">
    <source>
        <dbReference type="Google" id="ProtNLM"/>
    </source>
</evidence>
<evidence type="ECO:0000256" key="1">
    <source>
        <dbReference type="SAM" id="Phobius"/>
    </source>
</evidence>
<dbReference type="AlphaFoldDB" id="A0A1X9NB14"/>
<keyword evidence="1" id="KW-0472">Membrane</keyword>
<evidence type="ECO:0000313" key="2">
    <source>
        <dbReference type="EMBL" id="ARN72739.1"/>
    </source>
</evidence>
<accession>A0A1X9NB14</accession>
<dbReference type="InterPro" id="IPR009525">
    <property type="entry name" value="DUF1145"/>
</dbReference>
<name>A0A1X9NB14_9GAMM</name>
<dbReference type="KEGG" id="osg:BST96_00585"/>
<keyword evidence="3" id="KW-1185">Reference proteome</keyword>
<dbReference type="Pfam" id="PF06611">
    <property type="entry name" value="DUF1145"/>
    <property type="match status" value="1"/>
</dbReference>